<protein>
    <submittedName>
        <fullName evidence="4">Bacterial regulatory protein</fullName>
    </submittedName>
</protein>
<organism evidence="4 5">
    <name type="scientific">Brevibacillus laterosporus LMG 15441</name>
    <dbReference type="NCBI Taxonomy" id="1042163"/>
    <lineage>
        <taxon>Bacteria</taxon>
        <taxon>Bacillati</taxon>
        <taxon>Bacillota</taxon>
        <taxon>Bacilli</taxon>
        <taxon>Bacillales</taxon>
        <taxon>Paenibacillaceae</taxon>
        <taxon>Brevibacillus</taxon>
    </lineage>
</organism>
<dbReference type="InterPro" id="IPR036271">
    <property type="entry name" value="Tet_transcr_reg_TetR-rel_C_sf"/>
</dbReference>
<keyword evidence="5" id="KW-1185">Reference proteome</keyword>
<feature type="DNA-binding region" description="H-T-H motif" evidence="2">
    <location>
        <begin position="21"/>
        <end position="40"/>
    </location>
</feature>
<dbReference type="eggNOG" id="COG1309">
    <property type="taxonomic scope" value="Bacteria"/>
</dbReference>
<dbReference type="HOGENOM" id="CLU_069356_30_3_9"/>
<dbReference type="Gene3D" id="1.10.10.60">
    <property type="entry name" value="Homeodomain-like"/>
    <property type="match status" value="1"/>
</dbReference>
<dbReference type="PROSITE" id="PS50977">
    <property type="entry name" value="HTH_TETR_2"/>
    <property type="match status" value="1"/>
</dbReference>
<dbReference type="InterPro" id="IPR001647">
    <property type="entry name" value="HTH_TetR"/>
</dbReference>
<dbReference type="SUPFAM" id="SSF48498">
    <property type="entry name" value="Tetracyclin repressor-like, C-terminal domain"/>
    <property type="match status" value="1"/>
</dbReference>
<dbReference type="SUPFAM" id="SSF46689">
    <property type="entry name" value="Homeodomain-like"/>
    <property type="match status" value="1"/>
</dbReference>
<gene>
    <name evidence="4" type="ORF">BRLA_c042600</name>
</gene>
<dbReference type="GO" id="GO:0003677">
    <property type="term" value="F:DNA binding"/>
    <property type="evidence" value="ECO:0007669"/>
    <property type="project" value="UniProtKB-UniRule"/>
</dbReference>
<dbReference type="EMBL" id="CP007806">
    <property type="protein sequence ID" value="AIG28535.1"/>
    <property type="molecule type" value="Genomic_DNA"/>
</dbReference>
<accession>A0A075RH51</accession>
<evidence type="ECO:0000259" key="3">
    <source>
        <dbReference type="PROSITE" id="PS50977"/>
    </source>
</evidence>
<sequence>MQNRIAVCAIEEVKRYGVKFTMANVAQLAGVSTKTLYGIFTSKEELLAYIIQQDMQHYFNKETEILQHEQLGPIEKLKQLFFVIPSELITFDLRFLEELKRFYPEQWQIFNTLMHEGWDNISRFMEEGIAEGVFRPVNVKVFIQMFIGSLQQMTYQSPLTQQQMTVHEALEAIMDIMVEGVRDRESESANREERAK</sequence>
<dbReference type="RefSeq" id="WP_003334444.1">
    <property type="nucleotide sequence ID" value="NZ_CP007806.1"/>
</dbReference>
<evidence type="ECO:0000256" key="2">
    <source>
        <dbReference type="PROSITE-ProRule" id="PRU00335"/>
    </source>
</evidence>
<dbReference type="Proteomes" id="UP000005850">
    <property type="component" value="Chromosome"/>
</dbReference>
<name>A0A075RH51_BRELA</name>
<dbReference type="Gene3D" id="1.10.357.10">
    <property type="entry name" value="Tetracycline Repressor, domain 2"/>
    <property type="match status" value="1"/>
</dbReference>
<evidence type="ECO:0000256" key="1">
    <source>
        <dbReference type="ARBA" id="ARBA00023125"/>
    </source>
</evidence>
<dbReference type="STRING" id="1042163.BRLA_c042600"/>
<dbReference type="AlphaFoldDB" id="A0A075RH51"/>
<dbReference type="Pfam" id="PF00440">
    <property type="entry name" value="TetR_N"/>
    <property type="match status" value="1"/>
</dbReference>
<feature type="domain" description="HTH tetR-type" evidence="3">
    <location>
        <begin position="1"/>
        <end position="58"/>
    </location>
</feature>
<evidence type="ECO:0000313" key="5">
    <source>
        <dbReference type="Proteomes" id="UP000005850"/>
    </source>
</evidence>
<keyword evidence="1 2" id="KW-0238">DNA-binding</keyword>
<proteinExistence type="predicted"/>
<reference evidence="4 5" key="1">
    <citation type="journal article" date="2011" name="J. Bacteriol.">
        <title>Genome sequence of Brevibacillus laterosporus LMG 15441, a pathogen of invertebrates.</title>
        <authorList>
            <person name="Djukic M."/>
            <person name="Poehlein A."/>
            <person name="Thurmer A."/>
            <person name="Daniel R."/>
        </authorList>
    </citation>
    <scope>NUCLEOTIDE SEQUENCE [LARGE SCALE GENOMIC DNA]</scope>
    <source>
        <strain evidence="4 5">LMG 15441</strain>
    </source>
</reference>
<dbReference type="InterPro" id="IPR009057">
    <property type="entry name" value="Homeodomain-like_sf"/>
</dbReference>
<dbReference type="KEGG" id="blr:BRLA_c042600"/>
<evidence type="ECO:0000313" key="4">
    <source>
        <dbReference type="EMBL" id="AIG28535.1"/>
    </source>
</evidence>